<evidence type="ECO:0000313" key="1">
    <source>
        <dbReference type="EMBL" id="VDZ98595.1"/>
    </source>
</evidence>
<evidence type="ECO:0000313" key="2">
    <source>
        <dbReference type="Proteomes" id="UP000282086"/>
    </source>
</evidence>
<sequence length="62" mass="7109">MRPETRFKFNAYLTRVAELNGISTDDVSKKFTVEPSVTQTLMNKVQESSAFLQTINILRSQK</sequence>
<protein>
    <submittedName>
        <fullName evidence="1">Phage major capsid protein</fullName>
    </submittedName>
</protein>
<dbReference type="Proteomes" id="UP000282086">
    <property type="component" value="Chromosome"/>
</dbReference>
<reference evidence="1 2" key="1">
    <citation type="submission" date="2018-12" db="EMBL/GenBank/DDBJ databases">
        <authorList>
            <consortium name="Pathogen Informatics"/>
        </authorList>
    </citation>
    <scope>NUCLEOTIDE SEQUENCE [LARGE SCALE GENOMIC DNA]</scope>
    <source>
        <strain evidence="1 2">NCTC129</strain>
    </source>
</reference>
<dbReference type="InterPro" id="IPR006441">
    <property type="entry name" value="Phage_P2_GpN"/>
</dbReference>
<dbReference type="AlphaFoldDB" id="A0A447N5K1"/>
<name>A0A447N5K1_SALET</name>
<dbReference type="EMBL" id="LR134140">
    <property type="protein sequence ID" value="VDZ98595.1"/>
    <property type="molecule type" value="Genomic_DNA"/>
</dbReference>
<organism evidence="1 2">
    <name type="scientific">Salmonella enterica I</name>
    <dbReference type="NCBI Taxonomy" id="59201"/>
    <lineage>
        <taxon>Bacteria</taxon>
        <taxon>Pseudomonadati</taxon>
        <taxon>Pseudomonadota</taxon>
        <taxon>Gammaproteobacteria</taxon>
        <taxon>Enterobacterales</taxon>
        <taxon>Enterobacteriaceae</taxon>
        <taxon>Salmonella</taxon>
    </lineage>
</organism>
<gene>
    <name evidence="1" type="ORF">NCTC129_04869</name>
</gene>
<proteinExistence type="predicted"/>
<accession>A0A447N5K1</accession>
<dbReference type="Pfam" id="PF05125">
    <property type="entry name" value="Phage_cap_P2"/>
    <property type="match status" value="1"/>
</dbReference>